<keyword evidence="3" id="KW-1185">Reference proteome</keyword>
<feature type="transmembrane region" description="Helical" evidence="1">
    <location>
        <begin position="111"/>
        <end position="131"/>
    </location>
</feature>
<gene>
    <name evidence="2" type="ORF">C882_3926</name>
</gene>
<name>K9HML2_9PROT</name>
<sequence length="136" mass="14349">MFSPRYAGNLAVAILFFVVIVIAQVVGSTAELPGGVDALLTLLAIGSAVGILVFLGAAAMGRKPRLDWSDDKGEHLHPQVKAGLQALGVVGVGLAGLAFYIALYIFKWPVFIIPMVLLAIAMLVFVVYLTAGKHMD</sequence>
<reference evidence="2 3" key="1">
    <citation type="journal article" date="2013" name="Genome Announc.">
        <title>Draft Genome Sequence of an Alphaproteobacterium, Caenispirillum salinarum AK4(T), Isolated from a Solar Saltern.</title>
        <authorList>
            <person name="Khatri I."/>
            <person name="Singh A."/>
            <person name="Korpole S."/>
            <person name="Pinnaka A.K."/>
            <person name="Subramanian S."/>
        </authorList>
    </citation>
    <scope>NUCLEOTIDE SEQUENCE [LARGE SCALE GENOMIC DNA]</scope>
    <source>
        <strain evidence="2 3">AK4</strain>
    </source>
</reference>
<protein>
    <submittedName>
        <fullName evidence="2">Uncharacterized protein</fullName>
    </submittedName>
</protein>
<accession>K9HML2</accession>
<evidence type="ECO:0000256" key="1">
    <source>
        <dbReference type="SAM" id="Phobius"/>
    </source>
</evidence>
<feature type="transmembrane region" description="Helical" evidence="1">
    <location>
        <begin position="82"/>
        <end position="105"/>
    </location>
</feature>
<evidence type="ECO:0000313" key="2">
    <source>
        <dbReference type="EMBL" id="EKV31553.1"/>
    </source>
</evidence>
<proteinExistence type="predicted"/>
<feature type="transmembrane region" description="Helical" evidence="1">
    <location>
        <begin position="38"/>
        <end position="61"/>
    </location>
</feature>
<dbReference type="AlphaFoldDB" id="K9HML2"/>
<dbReference type="Proteomes" id="UP000009881">
    <property type="component" value="Unassembled WGS sequence"/>
</dbReference>
<dbReference type="RefSeq" id="WP_009540034.1">
    <property type="nucleotide sequence ID" value="NZ_ANHY01000006.1"/>
</dbReference>
<keyword evidence="1" id="KW-0472">Membrane</keyword>
<dbReference type="EMBL" id="ANHY01000006">
    <property type="protein sequence ID" value="EKV31553.1"/>
    <property type="molecule type" value="Genomic_DNA"/>
</dbReference>
<dbReference type="STRING" id="1238182.C882_3926"/>
<comment type="caution">
    <text evidence="2">The sequence shown here is derived from an EMBL/GenBank/DDBJ whole genome shotgun (WGS) entry which is preliminary data.</text>
</comment>
<organism evidence="2 3">
    <name type="scientific">Caenispirillum salinarum AK4</name>
    <dbReference type="NCBI Taxonomy" id="1238182"/>
    <lineage>
        <taxon>Bacteria</taxon>
        <taxon>Pseudomonadati</taxon>
        <taxon>Pseudomonadota</taxon>
        <taxon>Alphaproteobacteria</taxon>
        <taxon>Rhodospirillales</taxon>
        <taxon>Novispirillaceae</taxon>
        <taxon>Caenispirillum</taxon>
    </lineage>
</organism>
<evidence type="ECO:0000313" key="3">
    <source>
        <dbReference type="Proteomes" id="UP000009881"/>
    </source>
</evidence>
<keyword evidence="1" id="KW-1133">Transmembrane helix</keyword>
<feature type="transmembrane region" description="Helical" evidence="1">
    <location>
        <begin position="7"/>
        <end position="26"/>
    </location>
</feature>
<keyword evidence="1" id="KW-0812">Transmembrane</keyword>